<organism evidence="2 3">
    <name type="scientific">Papaver atlanticum</name>
    <dbReference type="NCBI Taxonomy" id="357466"/>
    <lineage>
        <taxon>Eukaryota</taxon>
        <taxon>Viridiplantae</taxon>
        <taxon>Streptophyta</taxon>
        <taxon>Embryophyta</taxon>
        <taxon>Tracheophyta</taxon>
        <taxon>Spermatophyta</taxon>
        <taxon>Magnoliopsida</taxon>
        <taxon>Ranunculales</taxon>
        <taxon>Papaveraceae</taxon>
        <taxon>Papaveroideae</taxon>
        <taxon>Papaver</taxon>
    </lineage>
</organism>
<feature type="compositionally biased region" description="Basic and acidic residues" evidence="1">
    <location>
        <begin position="10"/>
        <end position="48"/>
    </location>
</feature>
<dbReference type="EMBL" id="JAJJMB010010574">
    <property type="protein sequence ID" value="KAI3907823.1"/>
    <property type="molecule type" value="Genomic_DNA"/>
</dbReference>
<dbReference type="AlphaFoldDB" id="A0AAD4XER3"/>
<proteinExistence type="predicted"/>
<accession>A0AAD4XER3</accession>
<evidence type="ECO:0000313" key="3">
    <source>
        <dbReference type="Proteomes" id="UP001202328"/>
    </source>
</evidence>
<reference evidence="2" key="1">
    <citation type="submission" date="2022-04" db="EMBL/GenBank/DDBJ databases">
        <title>A functionally conserved STORR gene fusion in Papaver species that diverged 16.8 million years ago.</title>
        <authorList>
            <person name="Catania T."/>
        </authorList>
    </citation>
    <scope>NUCLEOTIDE SEQUENCE</scope>
    <source>
        <strain evidence="2">S-188037</strain>
    </source>
</reference>
<dbReference type="Proteomes" id="UP001202328">
    <property type="component" value="Unassembled WGS sequence"/>
</dbReference>
<keyword evidence="3" id="KW-1185">Reference proteome</keyword>
<name>A0AAD4XER3_9MAGN</name>
<evidence type="ECO:0000256" key="1">
    <source>
        <dbReference type="SAM" id="MobiDB-lite"/>
    </source>
</evidence>
<gene>
    <name evidence="2" type="ORF">MKW98_027135</name>
</gene>
<sequence>MFKWLRIIKKGEEGEAKERKAGASERVSEKLKAPADNQEKREEGEAKERNKKKKKTKVGPGYAERVSKLKASTDNQKEGKHDEKERNGKTKKRKVGNADSAAENLNEQLTKTPLGLENFLDEKTLQLIEPSKWMAFQQKWKVLRIAEMELFLQRNDLVREGALLVLEALKAPPS</sequence>
<feature type="compositionally biased region" description="Basic and acidic residues" evidence="1">
    <location>
        <begin position="75"/>
        <end position="88"/>
    </location>
</feature>
<protein>
    <submittedName>
        <fullName evidence="2">Uncharacterized protein</fullName>
    </submittedName>
</protein>
<evidence type="ECO:0000313" key="2">
    <source>
        <dbReference type="EMBL" id="KAI3907823.1"/>
    </source>
</evidence>
<comment type="caution">
    <text evidence="2">The sequence shown here is derived from an EMBL/GenBank/DDBJ whole genome shotgun (WGS) entry which is preliminary data.</text>
</comment>
<feature type="region of interest" description="Disordered" evidence="1">
    <location>
        <begin position="10"/>
        <end position="103"/>
    </location>
</feature>